<gene>
    <name evidence="12" type="ORF">BET03_04580</name>
</gene>
<dbReference type="GO" id="GO:0006824">
    <property type="term" value="P:cobalt ion transport"/>
    <property type="evidence" value="ECO:0007669"/>
    <property type="project" value="InterPro"/>
</dbReference>
<dbReference type="PROSITE" id="PS00211">
    <property type="entry name" value="ABC_TRANSPORTER_1"/>
    <property type="match status" value="1"/>
</dbReference>
<keyword evidence="6 10" id="KW-0067">ATP-binding</keyword>
<evidence type="ECO:0000313" key="12">
    <source>
        <dbReference type="EMBL" id="RKD30619.1"/>
    </source>
</evidence>
<dbReference type="EMBL" id="MCIB01000034">
    <property type="protein sequence ID" value="RKD30619.1"/>
    <property type="molecule type" value="Genomic_DNA"/>
</dbReference>
<dbReference type="InterPro" id="IPR003439">
    <property type="entry name" value="ABC_transporter-like_ATP-bd"/>
</dbReference>
<keyword evidence="4 10" id="KW-1003">Cell membrane</keyword>
<dbReference type="RefSeq" id="WP_120170149.1">
    <property type="nucleotide sequence ID" value="NZ_MCIB01000034.1"/>
</dbReference>
<dbReference type="Proteomes" id="UP000284177">
    <property type="component" value="Unassembled WGS sequence"/>
</dbReference>
<dbReference type="Pfam" id="PF00005">
    <property type="entry name" value="ABC_tran"/>
    <property type="match status" value="1"/>
</dbReference>
<dbReference type="InterPro" id="IPR003593">
    <property type="entry name" value="AAA+_ATPase"/>
</dbReference>
<reference evidence="12 13" key="1">
    <citation type="submission" date="2016-08" db="EMBL/GenBank/DDBJ databases">
        <title>Novel Firmicutes and Novel Genomes.</title>
        <authorList>
            <person name="Poppleton D.I."/>
            <person name="Gribaldo S."/>
        </authorList>
    </citation>
    <scope>NUCLEOTIDE SEQUENCE [LARGE SCALE GENOMIC DNA]</scope>
    <source>
        <strain evidence="12 13">CTT3</strain>
    </source>
</reference>
<comment type="function">
    <text evidence="9">Probably part of an ABC transporter complex. Responsible for energy coupling to the transport system.</text>
</comment>
<keyword evidence="7" id="KW-1278">Translocase</keyword>
<comment type="caution">
    <text evidence="12">The sequence shown here is derived from an EMBL/GenBank/DDBJ whole genome shotgun (WGS) entry which is preliminary data.</text>
</comment>
<dbReference type="PROSITE" id="PS50893">
    <property type="entry name" value="ABC_TRANSPORTER_2"/>
    <property type="match status" value="1"/>
</dbReference>
<dbReference type="InterPro" id="IPR050095">
    <property type="entry name" value="ECF_ABC_transporter_ATP-bd"/>
</dbReference>
<evidence type="ECO:0000256" key="9">
    <source>
        <dbReference type="ARBA" id="ARBA00025157"/>
    </source>
</evidence>
<name>A0A419SZL5_9FIRM</name>
<dbReference type="SUPFAM" id="SSF52540">
    <property type="entry name" value="P-loop containing nucleoside triphosphate hydrolases"/>
    <property type="match status" value="1"/>
</dbReference>
<keyword evidence="8 10" id="KW-0472">Membrane</keyword>
<dbReference type="Gene3D" id="3.40.50.300">
    <property type="entry name" value="P-loop containing nucleotide triphosphate hydrolases"/>
    <property type="match status" value="1"/>
</dbReference>
<dbReference type="GO" id="GO:0016887">
    <property type="term" value="F:ATP hydrolysis activity"/>
    <property type="evidence" value="ECO:0007669"/>
    <property type="project" value="InterPro"/>
</dbReference>
<evidence type="ECO:0000256" key="6">
    <source>
        <dbReference type="ARBA" id="ARBA00022840"/>
    </source>
</evidence>
<keyword evidence="13" id="KW-1185">Reference proteome</keyword>
<comment type="function">
    <text evidence="10">Part of an ABC transporter complex. Responsible for energy coupling to the transport system.</text>
</comment>
<dbReference type="PANTHER" id="PTHR43553:SF24">
    <property type="entry name" value="ENERGY-COUPLING FACTOR TRANSPORTER ATP-BINDING PROTEIN ECFA1"/>
    <property type="match status" value="1"/>
</dbReference>
<evidence type="ECO:0000256" key="10">
    <source>
        <dbReference type="RuleBase" id="RU364103"/>
    </source>
</evidence>
<dbReference type="InterPro" id="IPR015856">
    <property type="entry name" value="ABC_transpr_CbiO/EcfA_su"/>
</dbReference>
<keyword evidence="3 10" id="KW-0813">Transport</keyword>
<evidence type="ECO:0000256" key="7">
    <source>
        <dbReference type="ARBA" id="ARBA00022967"/>
    </source>
</evidence>
<dbReference type="AlphaFoldDB" id="A0A419SZL5"/>
<sequence>MLKTVNLTYKYEDKTVALKDVNVDLKKGEIIGIVGPNGSGKTTLFLNFVGILIPTKGEVLFNGQKVKYRKKYLIELRRKVGIVFQDPEKQIFYSRVYDDVAFALRNLGLEEKEVEKRVYNALKTVKALDLENKPVHFLSYGQKKRVAIASVLALDTEVIFLDEPTAGLDPYMVDIIVDIIKEIKRKGKRVVISSHNMDLIYSICDYIYVLNNGIVLGEGRTKEIFLQDEILKGANLKQPWLVRLHKNLGIPLYKSEEELYANWNKIKL</sequence>
<feature type="domain" description="ABC transporter" evidence="11">
    <location>
        <begin position="2"/>
        <end position="237"/>
    </location>
</feature>
<evidence type="ECO:0000259" key="11">
    <source>
        <dbReference type="PROSITE" id="PS50893"/>
    </source>
</evidence>
<dbReference type="NCBIfam" id="TIGR01166">
    <property type="entry name" value="cbiO"/>
    <property type="match status" value="1"/>
</dbReference>
<organism evidence="12 13">
    <name type="scientific">Thermohalobacter berrensis</name>
    <dbReference type="NCBI Taxonomy" id="99594"/>
    <lineage>
        <taxon>Bacteria</taxon>
        <taxon>Bacillati</taxon>
        <taxon>Bacillota</taxon>
        <taxon>Tissierellia</taxon>
        <taxon>Tissierellales</taxon>
        <taxon>Thermohalobacteraceae</taxon>
        <taxon>Thermohalobacter</taxon>
    </lineage>
</organism>
<dbReference type="OrthoDB" id="9784332at2"/>
<dbReference type="InterPro" id="IPR017871">
    <property type="entry name" value="ABC_transporter-like_CS"/>
</dbReference>
<dbReference type="GO" id="GO:0005524">
    <property type="term" value="F:ATP binding"/>
    <property type="evidence" value="ECO:0007669"/>
    <property type="project" value="UniProtKB-UniRule"/>
</dbReference>
<evidence type="ECO:0000256" key="8">
    <source>
        <dbReference type="ARBA" id="ARBA00023136"/>
    </source>
</evidence>
<dbReference type="SMART" id="SM00382">
    <property type="entry name" value="AAA"/>
    <property type="match status" value="1"/>
</dbReference>
<proteinExistence type="inferred from homology"/>
<protein>
    <recommendedName>
        <fullName evidence="10">ABC transporter ATP-binding protein</fullName>
    </recommendedName>
</protein>
<evidence type="ECO:0000256" key="3">
    <source>
        <dbReference type="ARBA" id="ARBA00022448"/>
    </source>
</evidence>
<keyword evidence="5 10" id="KW-0547">Nucleotide-binding</keyword>
<comment type="similarity">
    <text evidence="2 10">Belongs to the ABC transporter superfamily.</text>
</comment>
<accession>A0A419SZL5</accession>
<dbReference type="FunFam" id="3.40.50.300:FF:000224">
    <property type="entry name" value="Energy-coupling factor transporter ATP-binding protein EcfA"/>
    <property type="match status" value="1"/>
</dbReference>
<evidence type="ECO:0000256" key="1">
    <source>
        <dbReference type="ARBA" id="ARBA00004202"/>
    </source>
</evidence>
<evidence type="ECO:0000256" key="4">
    <source>
        <dbReference type="ARBA" id="ARBA00022475"/>
    </source>
</evidence>
<dbReference type="GO" id="GO:0043190">
    <property type="term" value="C:ATP-binding cassette (ABC) transporter complex"/>
    <property type="evidence" value="ECO:0007669"/>
    <property type="project" value="TreeGrafter"/>
</dbReference>
<evidence type="ECO:0000256" key="5">
    <source>
        <dbReference type="ARBA" id="ARBA00022741"/>
    </source>
</evidence>
<evidence type="ECO:0000256" key="2">
    <source>
        <dbReference type="ARBA" id="ARBA00005417"/>
    </source>
</evidence>
<dbReference type="InterPro" id="IPR005876">
    <property type="entry name" value="Co_trans_ATP-bd"/>
</dbReference>
<dbReference type="GO" id="GO:0042626">
    <property type="term" value="F:ATPase-coupled transmembrane transporter activity"/>
    <property type="evidence" value="ECO:0007669"/>
    <property type="project" value="TreeGrafter"/>
</dbReference>
<dbReference type="CDD" id="cd03225">
    <property type="entry name" value="ABC_cobalt_CbiO_domain1"/>
    <property type="match status" value="1"/>
</dbReference>
<comment type="subcellular location">
    <subcellularLocation>
        <location evidence="1 10">Cell membrane</location>
        <topology evidence="1 10">Peripheral membrane protein</topology>
    </subcellularLocation>
</comment>
<dbReference type="PANTHER" id="PTHR43553">
    <property type="entry name" value="HEAVY METAL TRANSPORTER"/>
    <property type="match status" value="1"/>
</dbReference>
<dbReference type="InterPro" id="IPR027417">
    <property type="entry name" value="P-loop_NTPase"/>
</dbReference>
<evidence type="ECO:0000313" key="13">
    <source>
        <dbReference type="Proteomes" id="UP000284177"/>
    </source>
</evidence>